<dbReference type="AlphaFoldDB" id="A0A7V2T3E2"/>
<dbReference type="PANTHER" id="PTHR43213">
    <property type="entry name" value="BIFUNCTIONAL DTTP/UTP PYROPHOSPHATASE/METHYLTRANSFERASE PROTEIN-RELATED"/>
    <property type="match status" value="1"/>
</dbReference>
<comment type="similarity">
    <text evidence="7 9">Belongs to the Maf family. YceF subfamily.</text>
</comment>
<accession>A0A7V2T3E2</accession>
<name>A0A7V2T3E2_LEUMU</name>
<dbReference type="NCBIfam" id="TIGR00172">
    <property type="entry name" value="maf"/>
    <property type="match status" value="1"/>
</dbReference>
<sequence length="196" mass="21902">MKTQLILGSTSPFRKELLQRLSIPFTTDSPDIDETPLEQESPEDYVLRLSLEKARIVASQHLNALIIGSDQCSVLNGTIRGKPDNHENAMQQLRESSGKRVSFLTGLCLFDSKTGQYQLDLIPFYVDFRELTDNEIDAYLKVDQPYGCAGSFKSEGLGISLFKRLHGDDPTALIGLPLIRLSQMLREKGVVIPALY</sequence>
<dbReference type="CDD" id="cd00555">
    <property type="entry name" value="Maf"/>
    <property type="match status" value="1"/>
</dbReference>
<comment type="catalytic activity">
    <reaction evidence="5 9">
        <text>N(7)-methyl-GTP + H2O = N(7)-methyl-GMP + diphosphate + H(+)</text>
        <dbReference type="Rhea" id="RHEA:58744"/>
        <dbReference type="ChEBI" id="CHEBI:15377"/>
        <dbReference type="ChEBI" id="CHEBI:15378"/>
        <dbReference type="ChEBI" id="CHEBI:33019"/>
        <dbReference type="ChEBI" id="CHEBI:58285"/>
        <dbReference type="ChEBI" id="CHEBI:87133"/>
    </reaction>
</comment>
<organism evidence="10">
    <name type="scientific">Leucothrix mucor</name>
    <dbReference type="NCBI Taxonomy" id="45248"/>
    <lineage>
        <taxon>Bacteria</taxon>
        <taxon>Pseudomonadati</taxon>
        <taxon>Pseudomonadota</taxon>
        <taxon>Gammaproteobacteria</taxon>
        <taxon>Thiotrichales</taxon>
        <taxon>Thiotrichaceae</taxon>
        <taxon>Leucothrix</taxon>
    </lineage>
</organism>
<dbReference type="SUPFAM" id="SSF52972">
    <property type="entry name" value="ITPase-like"/>
    <property type="match status" value="1"/>
</dbReference>
<evidence type="ECO:0000256" key="5">
    <source>
        <dbReference type="ARBA" id="ARBA00050213"/>
    </source>
</evidence>
<reference evidence="10" key="1">
    <citation type="journal article" date="2020" name="mSystems">
        <title>Genome- and Community-Level Interaction Insights into Carbon Utilization and Element Cycling Functions of Hydrothermarchaeota in Hydrothermal Sediment.</title>
        <authorList>
            <person name="Zhou Z."/>
            <person name="Liu Y."/>
            <person name="Xu W."/>
            <person name="Pan J."/>
            <person name="Luo Z.H."/>
            <person name="Li M."/>
        </authorList>
    </citation>
    <scope>NUCLEOTIDE SEQUENCE [LARGE SCALE GENOMIC DNA]</scope>
    <source>
        <strain evidence="10">HyVt-493</strain>
    </source>
</reference>
<dbReference type="HAMAP" id="MF_00528">
    <property type="entry name" value="Maf"/>
    <property type="match status" value="1"/>
</dbReference>
<dbReference type="Pfam" id="PF02545">
    <property type="entry name" value="Maf"/>
    <property type="match status" value="1"/>
</dbReference>
<feature type="site" description="Important for substrate specificity" evidence="9">
    <location>
        <position position="155"/>
    </location>
</feature>
<evidence type="ECO:0000313" key="10">
    <source>
        <dbReference type="EMBL" id="HFC92823.1"/>
    </source>
</evidence>
<keyword evidence="4 9" id="KW-0546">Nucleotide metabolism</keyword>
<evidence type="ECO:0000256" key="1">
    <source>
        <dbReference type="ARBA" id="ARBA00004496"/>
    </source>
</evidence>
<evidence type="ECO:0000256" key="3">
    <source>
        <dbReference type="ARBA" id="ARBA00022801"/>
    </source>
</evidence>
<dbReference type="InterPro" id="IPR029001">
    <property type="entry name" value="ITPase-like_fam"/>
</dbReference>
<feature type="site" description="Important for substrate specificity" evidence="9">
    <location>
        <position position="13"/>
    </location>
</feature>
<comment type="caution">
    <text evidence="10">The sequence shown here is derived from an EMBL/GenBank/DDBJ whole genome shotgun (WGS) entry which is preliminary data.</text>
</comment>
<keyword evidence="2 9" id="KW-0963">Cytoplasm</keyword>
<feature type="active site" description="Proton acceptor" evidence="9">
    <location>
        <position position="70"/>
    </location>
</feature>
<dbReference type="PIRSF" id="PIRSF006305">
    <property type="entry name" value="Maf"/>
    <property type="match status" value="1"/>
</dbReference>
<evidence type="ECO:0000256" key="7">
    <source>
        <dbReference type="ARBA" id="ARBA00060749"/>
    </source>
</evidence>
<dbReference type="FunFam" id="3.90.950.10:FF:000005">
    <property type="entry name" value="7-methyl-GTP pyrophosphatase"/>
    <property type="match status" value="1"/>
</dbReference>
<evidence type="ECO:0000256" key="4">
    <source>
        <dbReference type="ARBA" id="ARBA00023080"/>
    </source>
</evidence>
<comment type="cofactor">
    <cofactor evidence="9">
        <name>a divalent metal cation</name>
        <dbReference type="ChEBI" id="CHEBI:60240"/>
    </cofactor>
</comment>
<comment type="subcellular location">
    <subcellularLocation>
        <location evidence="1 9">Cytoplasm</location>
    </subcellularLocation>
</comment>
<protein>
    <recommendedName>
        <fullName evidence="8 9">7-methyl-GTP pyrophosphatase</fullName>
        <shortName evidence="9">m(7)GTP pyrophosphatase</shortName>
        <ecNumber evidence="9">3.6.1.-</ecNumber>
    </recommendedName>
</protein>
<feature type="site" description="Important for substrate specificity" evidence="9">
    <location>
        <position position="71"/>
    </location>
</feature>
<dbReference type="GO" id="GO:0047429">
    <property type="term" value="F:nucleoside triphosphate diphosphatase activity"/>
    <property type="evidence" value="ECO:0007669"/>
    <property type="project" value="InterPro"/>
</dbReference>
<dbReference type="Gene3D" id="3.90.950.10">
    <property type="match status" value="1"/>
</dbReference>
<dbReference type="Proteomes" id="UP000885750">
    <property type="component" value="Unassembled WGS sequence"/>
</dbReference>
<dbReference type="EMBL" id="DRMS01000317">
    <property type="protein sequence ID" value="HFC92823.1"/>
    <property type="molecule type" value="Genomic_DNA"/>
</dbReference>
<evidence type="ECO:0000256" key="9">
    <source>
        <dbReference type="HAMAP-Rule" id="MF_00528"/>
    </source>
</evidence>
<dbReference type="PANTHER" id="PTHR43213:SF10">
    <property type="entry name" value="7-METHYL-GTP PYROPHOSPHATASE"/>
    <property type="match status" value="1"/>
</dbReference>
<evidence type="ECO:0000256" key="2">
    <source>
        <dbReference type="ARBA" id="ARBA00022490"/>
    </source>
</evidence>
<dbReference type="InterPro" id="IPR003697">
    <property type="entry name" value="Maf-like"/>
</dbReference>
<gene>
    <name evidence="10" type="ORF">ENJ51_08435</name>
</gene>
<evidence type="ECO:0000256" key="6">
    <source>
        <dbReference type="ARBA" id="ARBA00053369"/>
    </source>
</evidence>
<dbReference type="EC" id="3.6.1.-" evidence="9"/>
<dbReference type="GO" id="GO:0005737">
    <property type="term" value="C:cytoplasm"/>
    <property type="evidence" value="ECO:0007669"/>
    <property type="project" value="UniProtKB-SubCell"/>
</dbReference>
<keyword evidence="3 9" id="KW-0378">Hydrolase</keyword>
<dbReference type="GO" id="GO:0009117">
    <property type="term" value="P:nucleotide metabolic process"/>
    <property type="evidence" value="ECO:0007669"/>
    <property type="project" value="UniProtKB-KW"/>
</dbReference>
<comment type="caution">
    <text evidence="9">Lacks conserved residue(s) required for the propagation of feature annotation.</text>
</comment>
<proteinExistence type="inferred from homology"/>
<comment type="function">
    <text evidence="6 9">Nucleoside triphosphate pyrophosphatase that hydrolyzes 7-methyl-GTP (m(7)GTP). May have a dual role in cell division arrest and in preventing the incorporation of modified nucleotides into cellular nucleic acids.</text>
</comment>
<evidence type="ECO:0000256" key="8">
    <source>
        <dbReference type="ARBA" id="ARBA00068163"/>
    </source>
</evidence>